<feature type="chain" id="PRO_5008659789" description="Alkaline proteinase inhibitor/ Outer membrane lipoprotein Omp19 domain-containing protein" evidence="8">
    <location>
        <begin position="24"/>
        <end position="130"/>
    </location>
</feature>
<dbReference type="PRINTS" id="PR01274">
    <property type="entry name" value="MPTASEINHBTR"/>
</dbReference>
<evidence type="ECO:0000256" key="6">
    <source>
        <dbReference type="ARBA" id="ARBA00022764"/>
    </source>
</evidence>
<dbReference type="InterPro" id="IPR016085">
    <property type="entry name" value="Protease_inh_B-barrel_dom"/>
</dbReference>
<evidence type="ECO:0000256" key="4">
    <source>
        <dbReference type="ARBA" id="ARBA00022690"/>
    </source>
</evidence>
<keyword evidence="5 8" id="KW-0732">Signal</keyword>
<evidence type="ECO:0000256" key="7">
    <source>
        <dbReference type="ARBA" id="ARBA00023215"/>
    </source>
</evidence>
<gene>
    <name evidence="10" type="ORF">BBI10_14155</name>
</gene>
<proteinExistence type="inferred from homology"/>
<evidence type="ECO:0000256" key="5">
    <source>
        <dbReference type="ARBA" id="ARBA00022729"/>
    </source>
</evidence>
<keyword evidence="6" id="KW-0574">Periplasm</keyword>
<sequence length="130" mass="14138">MNWKTAACLFTTLFTLSGAPLMASSLRLASPAELAGPWQFYPKDDAQKPCTLILQEQDGRLAGDLACAGHWLGGTAATWYPTPDGIALVDDHDELLVHMGRQREGLYMAQLPDGRTLLLQREPASATPRS</sequence>
<dbReference type="InterPro" id="IPR021140">
    <property type="entry name" value="Inh/Omp19"/>
</dbReference>
<organism evidence="10 11">
    <name type="scientific">Pseudomonas graminis</name>
    <dbReference type="NCBI Taxonomy" id="158627"/>
    <lineage>
        <taxon>Bacteria</taxon>
        <taxon>Pseudomonadati</taxon>
        <taxon>Pseudomonadota</taxon>
        <taxon>Gammaproteobacteria</taxon>
        <taxon>Pseudomonadales</taxon>
        <taxon>Pseudomonadaceae</taxon>
        <taxon>Pseudomonas</taxon>
    </lineage>
</organism>
<evidence type="ECO:0000256" key="8">
    <source>
        <dbReference type="SAM" id="SignalP"/>
    </source>
</evidence>
<dbReference type="Pfam" id="PF02974">
    <property type="entry name" value="Inh"/>
    <property type="match status" value="1"/>
</dbReference>
<dbReference type="Proteomes" id="UP000095143">
    <property type="component" value="Unassembled WGS sequence"/>
</dbReference>
<evidence type="ECO:0000259" key="9">
    <source>
        <dbReference type="Pfam" id="PF02974"/>
    </source>
</evidence>
<dbReference type="GO" id="GO:0042597">
    <property type="term" value="C:periplasmic space"/>
    <property type="evidence" value="ECO:0007669"/>
    <property type="project" value="UniProtKB-SubCell"/>
</dbReference>
<dbReference type="AlphaFoldDB" id="A0A1C2DXR4"/>
<dbReference type="Gene3D" id="2.40.128.10">
    <property type="match status" value="1"/>
</dbReference>
<dbReference type="EMBL" id="MDEN01000063">
    <property type="protein sequence ID" value="OCX19542.1"/>
    <property type="molecule type" value="Genomic_DNA"/>
</dbReference>
<dbReference type="GO" id="GO:0008191">
    <property type="term" value="F:metalloendopeptidase inhibitor activity"/>
    <property type="evidence" value="ECO:0007669"/>
    <property type="project" value="InterPro"/>
</dbReference>
<evidence type="ECO:0000256" key="2">
    <source>
        <dbReference type="ARBA" id="ARBA00006813"/>
    </source>
</evidence>
<comment type="subcellular location">
    <subcellularLocation>
        <location evidence="1">Periplasm</location>
    </subcellularLocation>
</comment>
<feature type="domain" description="Alkaline proteinase inhibitor/ Outer membrane lipoprotein Omp19" evidence="9">
    <location>
        <begin position="30"/>
        <end position="121"/>
    </location>
</feature>
<evidence type="ECO:0000256" key="1">
    <source>
        <dbReference type="ARBA" id="ARBA00004418"/>
    </source>
</evidence>
<keyword evidence="7" id="KW-0481">Metalloenzyme inhibitor</keyword>
<reference evidence="10 11" key="1">
    <citation type="submission" date="2016-08" db="EMBL/GenBank/DDBJ databases">
        <title>Whole genome sequence of Pseudomonas graminis strain UASWS1507, a potential biological control agent for agriculture.</title>
        <authorList>
            <person name="Crovadore J."/>
            <person name="Calmin G."/>
            <person name="Chablais R."/>
            <person name="Cochard B."/>
            <person name="Lefort F."/>
        </authorList>
    </citation>
    <scope>NUCLEOTIDE SEQUENCE [LARGE SCALE GENOMIC DNA]</scope>
    <source>
        <strain evidence="10 11">UASWS1507</strain>
    </source>
</reference>
<evidence type="ECO:0000313" key="11">
    <source>
        <dbReference type="Proteomes" id="UP000095143"/>
    </source>
</evidence>
<comment type="similarity">
    <text evidence="2">Belongs to the protease inhibitor I38 family.</text>
</comment>
<keyword evidence="4" id="KW-0646">Protease inhibitor</keyword>
<accession>A0A1C2DXR4</accession>
<dbReference type="SUPFAM" id="SSF50882">
    <property type="entry name" value="beta-Barrel protease inhibitors"/>
    <property type="match status" value="1"/>
</dbReference>
<protein>
    <recommendedName>
        <fullName evidence="9">Alkaline proteinase inhibitor/ Outer membrane lipoprotein Omp19 domain-containing protein</fullName>
    </recommendedName>
</protein>
<keyword evidence="3" id="KW-0483">Metalloprotease inhibitor</keyword>
<comment type="caution">
    <text evidence="10">The sequence shown here is derived from an EMBL/GenBank/DDBJ whole genome shotgun (WGS) entry which is preliminary data.</text>
</comment>
<evidence type="ECO:0000313" key="10">
    <source>
        <dbReference type="EMBL" id="OCX19542.1"/>
    </source>
</evidence>
<dbReference type="InterPro" id="IPR022815">
    <property type="entry name" value="Inh"/>
</dbReference>
<name>A0A1C2DXR4_9PSED</name>
<feature type="signal peptide" evidence="8">
    <location>
        <begin position="1"/>
        <end position="23"/>
    </location>
</feature>
<evidence type="ECO:0000256" key="3">
    <source>
        <dbReference type="ARBA" id="ARBA00022608"/>
    </source>
</evidence>